<evidence type="ECO:0000256" key="1">
    <source>
        <dbReference type="SAM" id="MobiDB-lite"/>
    </source>
</evidence>
<feature type="domain" description="GRPD C-terminal" evidence="2">
    <location>
        <begin position="498"/>
        <end position="660"/>
    </location>
</feature>
<dbReference type="InterPro" id="IPR009836">
    <property type="entry name" value="GRDP-like"/>
</dbReference>
<dbReference type="PANTHER" id="PTHR34365:SF2">
    <property type="entry name" value="ENOLASE (DUF1399)"/>
    <property type="match status" value="1"/>
</dbReference>
<evidence type="ECO:0000313" key="4">
    <source>
        <dbReference type="EMBL" id="JAT65575.1"/>
    </source>
</evidence>
<evidence type="ECO:0000313" key="3">
    <source>
        <dbReference type="EMBL" id="JAT61785.1"/>
    </source>
</evidence>
<name>A0A1D1Z4F1_9ARAE</name>
<accession>A0A1D1Z4F1</accession>
<dbReference type="Pfam" id="PF07173">
    <property type="entry name" value="GRDP-like"/>
    <property type="match status" value="1"/>
</dbReference>
<proteinExistence type="predicted"/>
<sequence>MMVSTSDGSPAANGGGHIPDQAKVRITVDLVTAARRHLAFLNSLSDSTFLHHAPTILRSIRRYGELWMPLVSDLSKGSSAAPMVLPPLDVRWVWHCHCLTPAAYRQYCVSRFGRLVDRPAIFDDENEEYASNRCRDMWAVRYPSEPFDLETNPEEQEEDEEGDGGTDFGIGSPSAGDDLFPVVTNYSTLYSSLADPFVAETVYLVSARQRYKGFLHLCRQSTHGAARMVPTSDILLMWLTHQSFPGVYARDVGGIVGAEELGRRVVGYGERVGEGEAEETRRIWEQGFDEPYERAGASFDPASSPSRVSFYWDWGDPAAAVAAESNRKYKALQPRSLVEVCVFLKGKWEEIEAKDTRNMFLRLRTVRCHREMKLDKSISGLSSLSWQRTWHLYCEFGTRGVILELHRQGVSCLGNSKLIKSLVFMWNDLLRSPFLTLTKQLNIHVKAMISVTPPVQAPFLLKCVPDRVTDDKGAMISDVILRMNNYHPQEGRWLSRTVLDHARRECFVIRIRIASGFWRRGAESPKAVKWGDRIIEVREGPWSYVASSVGTAPQKVVGTAVPKAEDPEENKATWCLSTGDVLRIQWQKGLEFQLENEDSTEPAKLVVGRKLQFQEMDIRLDNRDYKQDEEQFVTLIRFTPENPNGRATVLINWRLLAVEFLPEEDAVFVLLLCMAIVRSISDIRGEDIGHLLVRHRVKEAKTGFRDWGSVMSHSATTSPHLKPWFWNPREVLASAEMDEASYPIYRYSPADGKDELYKQGITVSK</sequence>
<dbReference type="AlphaFoldDB" id="A0A1D1Z4F1"/>
<feature type="region of interest" description="Disordered" evidence="1">
    <location>
        <begin position="147"/>
        <end position="170"/>
    </location>
</feature>
<dbReference type="EMBL" id="GDJX01006151">
    <property type="protein sequence ID" value="JAT61785.1"/>
    <property type="molecule type" value="Transcribed_RNA"/>
</dbReference>
<dbReference type="InterPro" id="IPR057518">
    <property type="entry name" value="GRDP_C"/>
</dbReference>
<feature type="compositionally biased region" description="Acidic residues" evidence="1">
    <location>
        <begin position="147"/>
        <end position="164"/>
    </location>
</feature>
<gene>
    <name evidence="3" type="ORF">g.88369</name>
    <name evidence="4" type="ORF">g.88384</name>
</gene>
<dbReference type="Pfam" id="PF25335">
    <property type="entry name" value="GRDP_C"/>
    <property type="match status" value="1"/>
</dbReference>
<dbReference type="PANTHER" id="PTHR34365">
    <property type="entry name" value="ENOLASE (DUF1399)"/>
    <property type="match status" value="1"/>
</dbReference>
<organism evidence="3">
    <name type="scientific">Anthurium amnicola</name>
    <dbReference type="NCBI Taxonomy" id="1678845"/>
    <lineage>
        <taxon>Eukaryota</taxon>
        <taxon>Viridiplantae</taxon>
        <taxon>Streptophyta</taxon>
        <taxon>Embryophyta</taxon>
        <taxon>Tracheophyta</taxon>
        <taxon>Spermatophyta</taxon>
        <taxon>Magnoliopsida</taxon>
        <taxon>Liliopsida</taxon>
        <taxon>Araceae</taxon>
        <taxon>Pothoideae</taxon>
        <taxon>Potheae</taxon>
        <taxon>Anthurium</taxon>
    </lineage>
</organism>
<evidence type="ECO:0000259" key="2">
    <source>
        <dbReference type="Pfam" id="PF25335"/>
    </source>
</evidence>
<protein>
    <recommendedName>
        <fullName evidence="2">GRPD C-terminal domain-containing protein</fullName>
    </recommendedName>
</protein>
<reference evidence="3" key="1">
    <citation type="submission" date="2015-07" db="EMBL/GenBank/DDBJ databases">
        <title>Transcriptome Assembly of Anthurium amnicola.</title>
        <authorList>
            <person name="Suzuki J."/>
        </authorList>
    </citation>
    <scope>NUCLEOTIDE SEQUENCE</scope>
</reference>
<dbReference type="EMBL" id="GDJX01002361">
    <property type="protein sequence ID" value="JAT65575.1"/>
    <property type="molecule type" value="Transcribed_RNA"/>
</dbReference>